<name>A0A2N8HD37_9BACT</name>
<dbReference type="Gene3D" id="3.90.20.20">
    <property type="match status" value="1"/>
</dbReference>
<dbReference type="Proteomes" id="UP000236000">
    <property type="component" value="Unassembled WGS sequence"/>
</dbReference>
<evidence type="ECO:0000313" key="6">
    <source>
        <dbReference type="EMBL" id="PNC17799.1"/>
    </source>
</evidence>
<dbReference type="GO" id="GO:0051087">
    <property type="term" value="F:protein-folding chaperone binding"/>
    <property type="evidence" value="ECO:0007669"/>
    <property type="project" value="InterPro"/>
</dbReference>
<organism evidence="6 7">
    <name type="scientific">Akkermansia muciniphila</name>
    <dbReference type="NCBI Taxonomy" id="239935"/>
    <lineage>
        <taxon>Bacteria</taxon>
        <taxon>Pseudomonadati</taxon>
        <taxon>Verrucomicrobiota</taxon>
        <taxon>Verrucomicrobiia</taxon>
        <taxon>Verrucomicrobiales</taxon>
        <taxon>Akkermansiaceae</taxon>
        <taxon>Akkermansia</taxon>
    </lineage>
</organism>
<evidence type="ECO:0000313" key="7">
    <source>
        <dbReference type="Proteomes" id="UP000236000"/>
    </source>
</evidence>
<evidence type="ECO:0000256" key="4">
    <source>
        <dbReference type="RuleBase" id="RU004478"/>
    </source>
</evidence>
<dbReference type="GO" id="GO:0000774">
    <property type="term" value="F:adenyl-nucleotide exchange factor activity"/>
    <property type="evidence" value="ECO:0007669"/>
    <property type="project" value="InterPro"/>
</dbReference>
<evidence type="ECO:0000256" key="1">
    <source>
        <dbReference type="ARBA" id="ARBA00009054"/>
    </source>
</evidence>
<dbReference type="OrthoDB" id="9812586at2"/>
<feature type="region of interest" description="Disordered" evidence="5">
    <location>
        <begin position="20"/>
        <end position="52"/>
    </location>
</feature>
<comment type="similarity">
    <text evidence="1 3 4">Belongs to the GrpE family.</text>
</comment>
<evidence type="ECO:0000256" key="2">
    <source>
        <dbReference type="ARBA" id="ARBA00023186"/>
    </source>
</evidence>
<keyword evidence="3" id="KW-0346">Stress response</keyword>
<evidence type="ECO:0000256" key="5">
    <source>
        <dbReference type="SAM" id="MobiDB-lite"/>
    </source>
</evidence>
<dbReference type="GO" id="GO:0051082">
    <property type="term" value="F:unfolded protein binding"/>
    <property type="evidence" value="ECO:0007669"/>
    <property type="project" value="TreeGrafter"/>
</dbReference>
<dbReference type="EMBL" id="PJKA01000012">
    <property type="protein sequence ID" value="PNC17799.1"/>
    <property type="molecule type" value="Genomic_DNA"/>
</dbReference>
<dbReference type="SUPFAM" id="SSF51064">
    <property type="entry name" value="Head domain of nucleotide exchange factor GrpE"/>
    <property type="match status" value="1"/>
</dbReference>
<sequence>MSYGAVDAFGKSIYIGRMSKEEQEKKNADAEEKEVREQVQDAPAEQKDAEPSLEDELMKWRDTAMRTAAEYDNYRKRMVKEKEECAKFANQRLLEELLPVIDNFEMGMAAASADTGSMIYIGMNMVKKQLDEFLASNGVTSVEPVVGSMFDHATEEALQREPSDQPEGTVLRVIRKGYKLKDRLLRPANVVVAQTPEPEPQV</sequence>
<comment type="subcellular location">
    <subcellularLocation>
        <location evidence="3">Cytoplasm</location>
    </subcellularLocation>
</comment>
<proteinExistence type="inferred from homology"/>
<dbReference type="InterPro" id="IPR009012">
    <property type="entry name" value="GrpE_head"/>
</dbReference>
<dbReference type="PRINTS" id="PR00773">
    <property type="entry name" value="GRPEPROTEIN"/>
</dbReference>
<dbReference type="PANTHER" id="PTHR21237:SF23">
    <property type="entry name" value="GRPE PROTEIN HOMOLOG, MITOCHONDRIAL"/>
    <property type="match status" value="1"/>
</dbReference>
<dbReference type="Gene3D" id="2.30.22.10">
    <property type="entry name" value="Head domain of nucleotide exchange factor GrpE"/>
    <property type="match status" value="1"/>
</dbReference>
<dbReference type="GO" id="GO:0005737">
    <property type="term" value="C:cytoplasm"/>
    <property type="evidence" value="ECO:0007669"/>
    <property type="project" value="UniProtKB-SubCell"/>
</dbReference>
<dbReference type="Pfam" id="PF01025">
    <property type="entry name" value="GrpE"/>
    <property type="match status" value="1"/>
</dbReference>
<accession>A0A2N8HD37</accession>
<dbReference type="HAMAP" id="MF_01151">
    <property type="entry name" value="GrpE"/>
    <property type="match status" value="1"/>
</dbReference>
<dbReference type="CDD" id="cd00446">
    <property type="entry name" value="GrpE"/>
    <property type="match status" value="1"/>
</dbReference>
<dbReference type="GO" id="GO:0006457">
    <property type="term" value="P:protein folding"/>
    <property type="evidence" value="ECO:0007669"/>
    <property type="project" value="InterPro"/>
</dbReference>
<reference evidence="6 7" key="1">
    <citation type="journal article" date="2017" name="BMC Genomics">
        <title>Genome sequencing of 39 Akkermansia muciniphila isolates reveals its population structure, genomic and functional diverisity, and global distribution in mammalian gut microbiotas.</title>
        <authorList>
            <person name="Guo X."/>
            <person name="Li S."/>
            <person name="Zhang J."/>
            <person name="Wu F."/>
            <person name="Li X."/>
            <person name="Wu D."/>
            <person name="Zhang M."/>
            <person name="Ou Z."/>
            <person name="Jie Z."/>
            <person name="Yan Q."/>
            <person name="Li P."/>
            <person name="Yi J."/>
            <person name="Peng Y."/>
        </authorList>
    </citation>
    <scope>NUCLEOTIDE SEQUENCE [LARGE SCALE GENOMIC DNA]</scope>
    <source>
        <strain evidence="6 7">GP24</strain>
    </source>
</reference>
<dbReference type="SUPFAM" id="SSF58014">
    <property type="entry name" value="Coiled-coil domain of nucleotide exchange factor GrpE"/>
    <property type="match status" value="1"/>
</dbReference>
<dbReference type="PANTHER" id="PTHR21237">
    <property type="entry name" value="GRPE PROTEIN"/>
    <property type="match status" value="1"/>
</dbReference>
<dbReference type="InterPro" id="IPR013805">
    <property type="entry name" value="GrpE_CC"/>
</dbReference>
<dbReference type="InterPro" id="IPR000740">
    <property type="entry name" value="GrpE"/>
</dbReference>
<comment type="caution">
    <text evidence="6">The sequence shown here is derived from an EMBL/GenBank/DDBJ whole genome shotgun (WGS) entry which is preliminary data.</text>
</comment>
<dbReference type="AlphaFoldDB" id="A0A2N8HD37"/>
<dbReference type="GO" id="GO:0042803">
    <property type="term" value="F:protein homodimerization activity"/>
    <property type="evidence" value="ECO:0007669"/>
    <property type="project" value="InterPro"/>
</dbReference>
<protein>
    <recommendedName>
        <fullName evidence="3">Protein GrpE</fullName>
    </recommendedName>
    <alternativeName>
        <fullName evidence="3">HSP-70 cofactor</fullName>
    </alternativeName>
</protein>
<keyword evidence="2 3" id="KW-0143">Chaperone</keyword>
<comment type="function">
    <text evidence="3">Participates actively in the response to hyperosmotic and heat shock by preventing the aggregation of stress-denatured proteins, in association with DnaK and GrpE. It is the nucleotide exchange factor for DnaK and may function as a thermosensor. Unfolded proteins bind initially to DnaJ; upon interaction with the DnaJ-bound protein, DnaK hydrolyzes its bound ATP, resulting in the formation of a stable complex. GrpE releases ADP from DnaK; ATP binding to DnaK triggers the release of the substrate protein, thus completing the reaction cycle. Several rounds of ATP-dependent interactions between DnaJ, DnaK and GrpE are required for fully efficient folding.</text>
</comment>
<evidence type="ECO:0000256" key="3">
    <source>
        <dbReference type="HAMAP-Rule" id="MF_01151"/>
    </source>
</evidence>
<gene>
    <name evidence="3 6" type="primary">grpE</name>
    <name evidence="6" type="ORF">CXU22_08650</name>
</gene>
<comment type="subunit">
    <text evidence="3">Homodimer.</text>
</comment>
<keyword evidence="3" id="KW-0963">Cytoplasm</keyword>